<evidence type="ECO:0000313" key="4">
    <source>
        <dbReference type="Proteomes" id="UP000294063"/>
    </source>
</evidence>
<keyword evidence="5" id="KW-1185">Reference proteome</keyword>
<evidence type="ECO:0008006" key="6">
    <source>
        <dbReference type="Google" id="ProtNLM"/>
    </source>
</evidence>
<evidence type="ECO:0000313" key="2">
    <source>
        <dbReference type="EMBL" id="RYU52500.1"/>
    </source>
</evidence>
<sequence>MGFNKLYFKFSLSQARILLILLLVSCSAFSYETSIDNVKFEQGIILLSFSDGKIQQLESEVEPDFLDYKYTLLDVNFDGIEDLIVTEQNGRNSLSMVYTYNQHLAQVNEHIYFEITGLRVNSNKRYICGVNQLSRENTQLVYKYSESKSDVFNFNYVSNKGYSLIHNDKKEIDEKTFSQMLDQCVMNKSV</sequence>
<dbReference type="EMBL" id="SEZK01000008">
    <property type="protein sequence ID" value="RYU52500.1"/>
    <property type="molecule type" value="Genomic_DNA"/>
</dbReference>
<feature type="chain" id="PRO_5020745356" description="VCBS repeat-containing protein" evidence="1">
    <location>
        <begin position="31"/>
        <end position="190"/>
    </location>
</feature>
<dbReference type="AlphaFoldDB" id="A0A4Q5KXS9"/>
<reference evidence="4 5" key="1">
    <citation type="submission" date="2019-02" db="EMBL/GenBank/DDBJ databases">
        <title>Genome sequences of Aliivibrio finisterrensis strains from farmed Atlantic salmon.</title>
        <authorList>
            <person name="Bowman J.P."/>
        </authorList>
    </citation>
    <scope>NUCLEOTIDE SEQUENCE [LARGE SCALE GENOMIC DNA]</scope>
    <source>
        <strain evidence="3 5">A21</strain>
        <strain evidence="2 4">A46</strain>
    </source>
</reference>
<dbReference type="RefSeq" id="WP_130047306.1">
    <property type="nucleotide sequence ID" value="NZ_SEZK01000008.1"/>
</dbReference>
<evidence type="ECO:0000256" key="1">
    <source>
        <dbReference type="SAM" id="SignalP"/>
    </source>
</evidence>
<evidence type="ECO:0000313" key="3">
    <source>
        <dbReference type="EMBL" id="RYU65628.1"/>
    </source>
</evidence>
<dbReference type="Proteomes" id="UP000294063">
    <property type="component" value="Unassembled WGS sequence"/>
</dbReference>
<name>A0A4Q5KXS9_9GAMM</name>
<feature type="signal peptide" evidence="1">
    <location>
        <begin position="1"/>
        <end position="30"/>
    </location>
</feature>
<evidence type="ECO:0000313" key="5">
    <source>
        <dbReference type="Proteomes" id="UP000294166"/>
    </source>
</evidence>
<proteinExistence type="predicted"/>
<dbReference type="Proteomes" id="UP000294166">
    <property type="component" value="Unassembled WGS sequence"/>
</dbReference>
<dbReference type="EMBL" id="SEZN01000007">
    <property type="protein sequence ID" value="RYU65628.1"/>
    <property type="molecule type" value="Genomic_DNA"/>
</dbReference>
<organism evidence="2 4">
    <name type="scientific">Aliivibrio finisterrensis</name>
    <dbReference type="NCBI Taxonomy" id="511998"/>
    <lineage>
        <taxon>Bacteria</taxon>
        <taxon>Pseudomonadati</taxon>
        <taxon>Pseudomonadota</taxon>
        <taxon>Gammaproteobacteria</taxon>
        <taxon>Vibrionales</taxon>
        <taxon>Vibrionaceae</taxon>
        <taxon>Aliivibrio</taxon>
    </lineage>
</organism>
<keyword evidence="1" id="KW-0732">Signal</keyword>
<protein>
    <recommendedName>
        <fullName evidence="6">VCBS repeat-containing protein</fullName>
    </recommendedName>
</protein>
<accession>A0A4Q5KXS9</accession>
<comment type="caution">
    <text evidence="2">The sequence shown here is derived from an EMBL/GenBank/DDBJ whole genome shotgun (WGS) entry which is preliminary data.</text>
</comment>
<gene>
    <name evidence="3" type="ORF">ERW53_05345</name>
    <name evidence="2" type="ORF">ERW57_06850</name>
</gene>